<proteinExistence type="predicted"/>
<dbReference type="AlphaFoldDB" id="A0A2S4NAA7"/>
<feature type="transmembrane region" description="Helical" evidence="1">
    <location>
        <begin position="45"/>
        <end position="65"/>
    </location>
</feature>
<evidence type="ECO:0000313" key="3">
    <source>
        <dbReference type="Proteomes" id="UP000237056"/>
    </source>
</evidence>
<keyword evidence="1" id="KW-0472">Membrane</keyword>
<evidence type="ECO:0000313" key="2">
    <source>
        <dbReference type="EMBL" id="POS02622.1"/>
    </source>
</evidence>
<evidence type="ECO:0000256" key="1">
    <source>
        <dbReference type="SAM" id="Phobius"/>
    </source>
</evidence>
<keyword evidence="1" id="KW-0812">Transmembrane</keyword>
<dbReference type="Proteomes" id="UP000237056">
    <property type="component" value="Unassembled WGS sequence"/>
</dbReference>
<dbReference type="OrthoDB" id="1362378at2"/>
<feature type="transmembrane region" description="Helical" evidence="1">
    <location>
        <begin position="6"/>
        <end position="33"/>
    </location>
</feature>
<keyword evidence="3" id="KW-1185">Reference proteome</keyword>
<protein>
    <submittedName>
        <fullName evidence="2">Uncharacterized protein</fullName>
    </submittedName>
</protein>
<gene>
    <name evidence="2" type="ORF">Q361_103135</name>
</gene>
<dbReference type="RefSeq" id="WP_103725279.1">
    <property type="nucleotide sequence ID" value="NZ_PQNY01000003.1"/>
</dbReference>
<keyword evidence="1" id="KW-1133">Transmembrane helix</keyword>
<feature type="transmembrane region" description="Helical" evidence="1">
    <location>
        <begin position="71"/>
        <end position="89"/>
    </location>
</feature>
<reference evidence="2 3" key="1">
    <citation type="submission" date="2018-01" db="EMBL/GenBank/DDBJ databases">
        <title>Genomic Encyclopedia of Type Strains, Phase I: the one thousand microbial genomes (KMG-I) project.</title>
        <authorList>
            <person name="Goeker M."/>
        </authorList>
    </citation>
    <scope>NUCLEOTIDE SEQUENCE [LARGE SCALE GENOMIC DNA]</scope>
    <source>
        <strain evidence="2 3">DSM 17960</strain>
    </source>
</reference>
<accession>A0A2S4NAA7</accession>
<sequence length="90" mass="10236">MDKRDFFIGVLLGLFTSLLGSLLYTVLFIKIPLKNAFWYLQHFELIGKVITIGSILSLVLFLFLMNKKKDMMARGIIMSIIILAIATILL</sequence>
<name>A0A2S4NAA7_9FLAO</name>
<dbReference type="EMBL" id="PQNY01000003">
    <property type="protein sequence ID" value="POS02622.1"/>
    <property type="molecule type" value="Genomic_DNA"/>
</dbReference>
<comment type="caution">
    <text evidence="2">The sequence shown here is derived from an EMBL/GenBank/DDBJ whole genome shotgun (WGS) entry which is preliminary data.</text>
</comment>
<organism evidence="2 3">
    <name type="scientific">Flavobacterium croceum DSM 17960</name>
    <dbReference type="NCBI Taxonomy" id="1121886"/>
    <lineage>
        <taxon>Bacteria</taxon>
        <taxon>Pseudomonadati</taxon>
        <taxon>Bacteroidota</taxon>
        <taxon>Flavobacteriia</taxon>
        <taxon>Flavobacteriales</taxon>
        <taxon>Flavobacteriaceae</taxon>
        <taxon>Flavobacterium</taxon>
    </lineage>
</organism>